<accession>A0AAJ8LMW2</accession>
<dbReference type="EMBL" id="CP144063">
    <property type="protein sequence ID" value="WWD22303.1"/>
    <property type="molecule type" value="Genomic_DNA"/>
</dbReference>
<proteinExistence type="predicted"/>
<protein>
    <submittedName>
        <fullName evidence="3">Uncharacterized protein</fullName>
    </submittedName>
</protein>
<reference evidence="3" key="1">
    <citation type="submission" date="2017-08" db="EMBL/GenBank/DDBJ databases">
        <authorList>
            <person name="Cuomo C."/>
            <person name="Billmyre B."/>
            <person name="Heitman J."/>
        </authorList>
    </citation>
    <scope>NUCLEOTIDE SEQUENCE</scope>
    <source>
        <strain evidence="3">CBS 12478</strain>
    </source>
</reference>
<gene>
    <name evidence="3" type="ORF">CI109_106794</name>
</gene>
<feature type="transmembrane region" description="Helical" evidence="2">
    <location>
        <begin position="286"/>
        <end position="307"/>
    </location>
</feature>
<dbReference type="Gene3D" id="2.60.120.260">
    <property type="entry name" value="Galactose-binding domain-like"/>
    <property type="match status" value="1"/>
</dbReference>
<dbReference type="Proteomes" id="UP000322225">
    <property type="component" value="Chromosome 13"/>
</dbReference>
<reference evidence="3" key="2">
    <citation type="submission" date="2024-01" db="EMBL/GenBank/DDBJ databases">
        <title>Comparative genomics of Cryptococcus and Kwoniella reveals pathogenesis evolution and contrasting modes of karyotype evolution via chromosome fusion or intercentromeric recombination.</title>
        <authorList>
            <person name="Coelho M.A."/>
            <person name="David-Palma M."/>
            <person name="Shea T."/>
            <person name="Bowers K."/>
            <person name="McGinley-Smith S."/>
            <person name="Mohammad A.W."/>
            <person name="Gnirke A."/>
            <person name="Yurkov A.M."/>
            <person name="Nowrousian M."/>
            <person name="Sun S."/>
            <person name="Cuomo C.A."/>
            <person name="Heitman J."/>
        </authorList>
    </citation>
    <scope>NUCLEOTIDE SEQUENCE</scope>
    <source>
        <strain evidence="3">CBS 12478</strain>
    </source>
</reference>
<evidence type="ECO:0000313" key="3">
    <source>
        <dbReference type="EMBL" id="WWD22303.1"/>
    </source>
</evidence>
<evidence type="ECO:0000256" key="1">
    <source>
        <dbReference type="SAM" id="MobiDB-lite"/>
    </source>
</evidence>
<name>A0AAJ8LMW2_9TREE</name>
<evidence type="ECO:0000256" key="2">
    <source>
        <dbReference type="SAM" id="Phobius"/>
    </source>
</evidence>
<evidence type="ECO:0000313" key="4">
    <source>
        <dbReference type="Proteomes" id="UP000322225"/>
    </source>
</evidence>
<feature type="region of interest" description="Disordered" evidence="1">
    <location>
        <begin position="262"/>
        <end position="281"/>
    </location>
</feature>
<dbReference type="RefSeq" id="XP_031863697.2">
    <property type="nucleotide sequence ID" value="XM_032002140.2"/>
</dbReference>
<keyword evidence="4" id="KW-1185">Reference proteome</keyword>
<organism evidence="3 4">
    <name type="scientific">Kwoniella shandongensis</name>
    <dbReference type="NCBI Taxonomy" id="1734106"/>
    <lineage>
        <taxon>Eukaryota</taxon>
        <taxon>Fungi</taxon>
        <taxon>Dikarya</taxon>
        <taxon>Basidiomycota</taxon>
        <taxon>Agaricomycotina</taxon>
        <taxon>Tremellomycetes</taxon>
        <taxon>Tremellales</taxon>
        <taxon>Cryptococcaceae</taxon>
        <taxon>Kwoniella</taxon>
    </lineage>
</organism>
<sequence>MGVSSTPMAEVWISAASPLLTYTPGRSGPAGGSWSQATDGTSEAIDEAVFHWSAPASYSVQAGLDGALESASASSGSASLSTSFGSHSARLECVCEACGGSQSEPFKFIGVRLETQVVASGTGVNSTLDDGSSAITYSGFQSTSSSSSSVSAIQNGEFYGNTVSYTTSGGAAASFTFQGSALYVFGMTGPEFGTFTIEIDSKMISTYNASTTVETYNTLLFFTTYLDGASQHTCKITNQIDGMLLALDYFVSVQEAGTQTASASGPQATADFGNGSGNPQSGGDNAGAVASGIIGALVGVFLLWLWWRYHRWKKAGGKGSFFASLCGGRRQKAEAKKAEELKFHLWPMVLSLPKYAVPK</sequence>
<dbReference type="AlphaFoldDB" id="A0AAJ8LMW2"/>
<keyword evidence="2" id="KW-0472">Membrane</keyword>
<dbReference type="GeneID" id="43586250"/>
<dbReference type="KEGG" id="ksn:43586250"/>
<keyword evidence="2" id="KW-1133">Transmembrane helix</keyword>
<keyword evidence="2" id="KW-0812">Transmembrane</keyword>